<dbReference type="RefSeq" id="WP_109822476.1">
    <property type="nucleotide sequence ID" value="NZ_QGKL01000018.1"/>
</dbReference>
<proteinExistence type="inferred from homology"/>
<keyword evidence="3" id="KW-0862">Zinc</keyword>
<dbReference type="PANTHER" id="PTHR33337">
    <property type="entry name" value="GFA DOMAIN-CONTAINING PROTEIN"/>
    <property type="match status" value="1"/>
</dbReference>
<evidence type="ECO:0000256" key="4">
    <source>
        <dbReference type="ARBA" id="ARBA00023239"/>
    </source>
</evidence>
<dbReference type="GO" id="GO:0046872">
    <property type="term" value="F:metal ion binding"/>
    <property type="evidence" value="ECO:0007669"/>
    <property type="project" value="UniProtKB-KW"/>
</dbReference>
<dbReference type="SUPFAM" id="SSF51316">
    <property type="entry name" value="Mss4-like"/>
    <property type="match status" value="1"/>
</dbReference>
<dbReference type="AlphaFoldDB" id="A0A317CGX1"/>
<sequence length="144" mass="16215">MLKPANHSATCLCGSVKVHVVTIDPNFTVCHCNECRQWGGGPLFMLKCGADVVFEGEECIKEYDSSDWATRGFCTNCGTHLFSRFKEPASYNIPVGLFPDVEGLEMSMQYFSDYRPSYYCFSTVSDEMTEAEIYEAFSVDEKMS</sequence>
<dbReference type="InterPro" id="IPR006913">
    <property type="entry name" value="CENP-V/GFA"/>
</dbReference>
<reference evidence="6 7" key="1">
    <citation type="submission" date="2018-05" db="EMBL/GenBank/DDBJ databases">
        <title>Leucothrix arctica sp. nov., isolated from Arctic seawater.</title>
        <authorList>
            <person name="Choi A."/>
            <person name="Baek K."/>
        </authorList>
    </citation>
    <scope>NUCLEOTIDE SEQUENCE [LARGE SCALE GENOMIC DNA]</scope>
    <source>
        <strain evidence="6 7">IMCC9719</strain>
    </source>
</reference>
<evidence type="ECO:0000259" key="5">
    <source>
        <dbReference type="PROSITE" id="PS51891"/>
    </source>
</evidence>
<dbReference type="PROSITE" id="PS51891">
    <property type="entry name" value="CENP_V_GFA"/>
    <property type="match status" value="1"/>
</dbReference>
<keyword evidence="4" id="KW-0456">Lyase</keyword>
<comment type="similarity">
    <text evidence="1">Belongs to the Gfa family.</text>
</comment>
<accession>A0A317CGX1</accession>
<dbReference type="Pfam" id="PF04828">
    <property type="entry name" value="GFA"/>
    <property type="match status" value="1"/>
</dbReference>
<keyword evidence="7" id="KW-1185">Reference proteome</keyword>
<dbReference type="Proteomes" id="UP000245506">
    <property type="component" value="Unassembled WGS sequence"/>
</dbReference>
<organism evidence="6 7">
    <name type="scientific">Leucothrix arctica</name>
    <dbReference type="NCBI Taxonomy" id="1481894"/>
    <lineage>
        <taxon>Bacteria</taxon>
        <taxon>Pseudomonadati</taxon>
        <taxon>Pseudomonadota</taxon>
        <taxon>Gammaproteobacteria</taxon>
        <taxon>Thiotrichales</taxon>
        <taxon>Thiotrichaceae</taxon>
        <taxon>Leucothrix</taxon>
    </lineage>
</organism>
<keyword evidence="2" id="KW-0479">Metal-binding</keyword>
<feature type="domain" description="CENP-V/GFA" evidence="5">
    <location>
        <begin position="7"/>
        <end position="120"/>
    </location>
</feature>
<comment type="caution">
    <text evidence="6">The sequence shown here is derived from an EMBL/GenBank/DDBJ whole genome shotgun (WGS) entry which is preliminary data.</text>
</comment>
<gene>
    <name evidence="6" type="ORF">DKT75_05750</name>
</gene>
<dbReference type="GO" id="GO:0016846">
    <property type="term" value="F:carbon-sulfur lyase activity"/>
    <property type="evidence" value="ECO:0007669"/>
    <property type="project" value="InterPro"/>
</dbReference>
<evidence type="ECO:0000313" key="6">
    <source>
        <dbReference type="EMBL" id="PWQ97768.1"/>
    </source>
</evidence>
<evidence type="ECO:0000313" key="7">
    <source>
        <dbReference type="Proteomes" id="UP000245506"/>
    </source>
</evidence>
<evidence type="ECO:0000256" key="1">
    <source>
        <dbReference type="ARBA" id="ARBA00005495"/>
    </source>
</evidence>
<dbReference type="EMBL" id="QGKL01000018">
    <property type="protein sequence ID" value="PWQ97768.1"/>
    <property type="molecule type" value="Genomic_DNA"/>
</dbReference>
<dbReference type="InterPro" id="IPR011057">
    <property type="entry name" value="Mss4-like_sf"/>
</dbReference>
<dbReference type="Gene3D" id="3.90.1590.10">
    <property type="entry name" value="glutathione-dependent formaldehyde- activating enzyme (gfa)"/>
    <property type="match status" value="1"/>
</dbReference>
<protein>
    <submittedName>
        <fullName evidence="6">Aldehyde-activating protein</fullName>
    </submittedName>
</protein>
<dbReference type="OrthoDB" id="4188830at2"/>
<evidence type="ECO:0000256" key="2">
    <source>
        <dbReference type="ARBA" id="ARBA00022723"/>
    </source>
</evidence>
<evidence type="ECO:0000256" key="3">
    <source>
        <dbReference type="ARBA" id="ARBA00022833"/>
    </source>
</evidence>
<dbReference type="PANTHER" id="PTHR33337:SF40">
    <property type="entry name" value="CENP-V_GFA DOMAIN-CONTAINING PROTEIN-RELATED"/>
    <property type="match status" value="1"/>
</dbReference>
<name>A0A317CGX1_9GAMM</name>